<keyword evidence="2" id="KW-1185">Reference proteome</keyword>
<organism evidence="1 2">
    <name type="scientific">Nemania bipapillata</name>
    <dbReference type="NCBI Taxonomy" id="110536"/>
    <lineage>
        <taxon>Eukaryota</taxon>
        <taxon>Fungi</taxon>
        <taxon>Dikarya</taxon>
        <taxon>Ascomycota</taxon>
        <taxon>Pezizomycotina</taxon>
        <taxon>Sordariomycetes</taxon>
        <taxon>Xylariomycetidae</taxon>
        <taxon>Xylariales</taxon>
        <taxon>Xylariaceae</taxon>
        <taxon>Nemania</taxon>
    </lineage>
</organism>
<comment type="caution">
    <text evidence="1">The sequence shown here is derived from an EMBL/GenBank/DDBJ whole genome shotgun (WGS) entry which is preliminary data.</text>
</comment>
<evidence type="ECO:0000313" key="1">
    <source>
        <dbReference type="EMBL" id="KAJ8118426.1"/>
    </source>
</evidence>
<proteinExistence type="predicted"/>
<reference evidence="1" key="1">
    <citation type="submission" date="2022-11" db="EMBL/GenBank/DDBJ databases">
        <title>Genome Sequence of Nemania bipapillata.</title>
        <authorList>
            <person name="Buettner E."/>
        </authorList>
    </citation>
    <scope>NUCLEOTIDE SEQUENCE</scope>
    <source>
        <strain evidence="1">CP14</strain>
    </source>
</reference>
<gene>
    <name evidence="1" type="ORF">ONZ43_g3992</name>
</gene>
<protein>
    <submittedName>
        <fullName evidence="1">Uncharacterized protein</fullName>
    </submittedName>
</protein>
<name>A0ACC2IT94_9PEZI</name>
<dbReference type="EMBL" id="JAPESX010001011">
    <property type="protein sequence ID" value="KAJ8118426.1"/>
    <property type="molecule type" value="Genomic_DNA"/>
</dbReference>
<sequence>MGANVATVVCPLGPRVRSFVGRADSAVVNKVELLPSPFSDAVDLIRLFRGKTISPHSLVALIGAHTTSQQRLTNVTRAGDPQDSTPGVWDVLYYDETYGTIEAPDRVFKFPSDVALAKYSTTAKEWVSFLGNAGQDHWNTDYARAYIRLSLLGVNNINQLTECTKALPARTLEYKNPDQKSMDQWLNSSRVSLTSEEIADRVELGGVVDINSVIAGNSSKETEL</sequence>
<dbReference type="Proteomes" id="UP001153334">
    <property type="component" value="Unassembled WGS sequence"/>
</dbReference>
<evidence type="ECO:0000313" key="2">
    <source>
        <dbReference type="Proteomes" id="UP001153334"/>
    </source>
</evidence>
<accession>A0ACC2IT94</accession>